<feature type="transmembrane region" description="Helical" evidence="6">
    <location>
        <begin position="609"/>
        <end position="635"/>
    </location>
</feature>
<evidence type="ECO:0000259" key="7">
    <source>
        <dbReference type="Pfam" id="PF02687"/>
    </source>
</evidence>
<evidence type="ECO:0000256" key="3">
    <source>
        <dbReference type="ARBA" id="ARBA00022692"/>
    </source>
</evidence>
<keyword evidence="4 6" id="KW-1133">Transmembrane helix</keyword>
<feature type="transmembrane region" description="Helical" evidence="6">
    <location>
        <begin position="230"/>
        <end position="256"/>
    </location>
</feature>
<dbReference type="InterPro" id="IPR052536">
    <property type="entry name" value="ABC-4_Integral_Memb_Prot"/>
</dbReference>
<reference evidence="8 9" key="1">
    <citation type="submission" date="2019-12" db="EMBL/GenBank/DDBJ databases">
        <title>Sporaefaciens musculi gen. nov., sp. nov., a novel bacterium isolated from the caecum of an obese mouse.</title>
        <authorList>
            <person name="Rasmussen T.S."/>
            <person name="Streidl T."/>
            <person name="Hitch T.C.A."/>
            <person name="Wortmann E."/>
            <person name="Deptula P."/>
            <person name="Hansen M."/>
            <person name="Nielsen D.S."/>
            <person name="Clavel T."/>
            <person name="Vogensen F.K."/>
        </authorList>
    </citation>
    <scope>NUCLEOTIDE SEQUENCE [LARGE SCALE GENOMIC DNA]</scope>
    <source>
        <strain evidence="8 9">WCA-9-b2</strain>
    </source>
</reference>
<evidence type="ECO:0000256" key="5">
    <source>
        <dbReference type="ARBA" id="ARBA00023136"/>
    </source>
</evidence>
<comment type="subcellular location">
    <subcellularLocation>
        <location evidence="1">Cell membrane</location>
        <topology evidence="1">Multi-pass membrane protein</topology>
    </subcellularLocation>
</comment>
<dbReference type="Proteomes" id="UP000460412">
    <property type="component" value="Unassembled WGS sequence"/>
</dbReference>
<feature type="transmembrane region" description="Helical" evidence="6">
    <location>
        <begin position="109"/>
        <end position="136"/>
    </location>
</feature>
<name>A0A7X3SJC2_9FIRM</name>
<comment type="caution">
    <text evidence="8">The sequence shown here is derived from an EMBL/GenBank/DDBJ whole genome shotgun (WGS) entry which is preliminary data.</text>
</comment>
<feature type="transmembrane region" description="Helical" evidence="6">
    <location>
        <begin position="17"/>
        <end position="39"/>
    </location>
</feature>
<feature type="transmembrane region" description="Helical" evidence="6">
    <location>
        <begin position="281"/>
        <end position="306"/>
    </location>
</feature>
<keyword evidence="3 6" id="KW-0812">Transmembrane</keyword>
<evidence type="ECO:0000313" key="8">
    <source>
        <dbReference type="EMBL" id="MXP76225.1"/>
    </source>
</evidence>
<evidence type="ECO:0000256" key="4">
    <source>
        <dbReference type="ARBA" id="ARBA00022989"/>
    </source>
</evidence>
<feature type="transmembrane region" description="Helical" evidence="6">
    <location>
        <begin position="669"/>
        <end position="693"/>
    </location>
</feature>
<sequence length="739" mass="84837">MLSKLAFRNVRRSAKDYLVYFLTMTFVTALMFAFNSLIFTEDIEEMFDIAGIMMALVGLATFFIVLIVAWLINYMVRFMLEKRSQEFGIYLLIGMKKKEIARLYIRENALLGAGAFLMGMALGVFLQQVIMAILYSMIQIKYDIHMEFNSACILLTVGCYAGCYILALFRSGRKFRKMNIRDLMDAQKKNEEIKESHEQLKKWFFPASLLFLLAFAIFIFFGGIRSVGQVLFFLVGLILVIYIFYIGLSSWLICYIRKKKNGIYRGQNLFLLRQFSSKLKVMSFTMGTLTSLFTVAFLGCTVAMMFSDYQNKLLETKFPFDVQIYSDDIEEDFKDELDVIEDEAKVLDVLPYYIYANVPEEFLGESVNIQEDLTESQEKADVSKERMERANQVNVWLSTHLKIFGDTYQNEDKSPNLKKIEKDSRDGSFYCRYDTYMRLSDYNHLRSMLGYKRVSLKEQEYLIHIKERIHSEVESMKDDITVEGDEGELRFAGYYTEPFSQDGHNGGDYVIVVPDSAVSSLTPYYAELAVDIEGEAPVGLGKKLDALVEPKDWEESEEINMSEDGEEDEDTDFAGHKGMGGNSCCGSDTIIVMSVSNMVRDNLIPEMKYILSTVIFPCFYIGLVFLCVALTVLSVHQLSDSAKYKFRYSVLKKLGMNKREISMVILKQLVGYYLCPVLLACVIGGSLSVFMSGKFIFYTGIHSAVIYYFGLTFLLFFGIYGLYFITTYISFRRNVEIDP</sequence>
<evidence type="ECO:0000256" key="2">
    <source>
        <dbReference type="ARBA" id="ARBA00022475"/>
    </source>
</evidence>
<dbReference type="AlphaFoldDB" id="A0A7X3SJC2"/>
<feature type="transmembrane region" description="Helical" evidence="6">
    <location>
        <begin position="203"/>
        <end position="224"/>
    </location>
</feature>
<feature type="transmembrane region" description="Helical" evidence="6">
    <location>
        <begin position="51"/>
        <end position="76"/>
    </location>
</feature>
<dbReference type="EMBL" id="WUQX01000001">
    <property type="protein sequence ID" value="MXP76225.1"/>
    <property type="molecule type" value="Genomic_DNA"/>
</dbReference>
<feature type="transmembrane region" description="Helical" evidence="6">
    <location>
        <begin position="705"/>
        <end position="725"/>
    </location>
</feature>
<dbReference type="GO" id="GO:0005886">
    <property type="term" value="C:plasma membrane"/>
    <property type="evidence" value="ECO:0007669"/>
    <property type="project" value="UniProtKB-SubCell"/>
</dbReference>
<keyword evidence="9" id="KW-1185">Reference proteome</keyword>
<feature type="transmembrane region" description="Helical" evidence="6">
    <location>
        <begin position="148"/>
        <end position="169"/>
    </location>
</feature>
<proteinExistence type="predicted"/>
<feature type="domain" description="ABC3 transporter permease C-terminal" evidence="7">
    <location>
        <begin position="60"/>
        <end position="180"/>
    </location>
</feature>
<dbReference type="PANTHER" id="PTHR46795">
    <property type="entry name" value="ABC TRANSPORTER PERMEASE-RELATED-RELATED"/>
    <property type="match status" value="1"/>
</dbReference>
<dbReference type="Pfam" id="PF02687">
    <property type="entry name" value="FtsX"/>
    <property type="match status" value="1"/>
</dbReference>
<evidence type="ECO:0000313" key="9">
    <source>
        <dbReference type="Proteomes" id="UP000460412"/>
    </source>
</evidence>
<evidence type="ECO:0000256" key="1">
    <source>
        <dbReference type="ARBA" id="ARBA00004651"/>
    </source>
</evidence>
<accession>A0A7X3SJC2</accession>
<dbReference type="InterPro" id="IPR003838">
    <property type="entry name" value="ABC3_permease_C"/>
</dbReference>
<organism evidence="8 9">
    <name type="scientific">Sporofaciens musculi</name>
    <dbReference type="NCBI Taxonomy" id="2681861"/>
    <lineage>
        <taxon>Bacteria</taxon>
        <taxon>Bacillati</taxon>
        <taxon>Bacillota</taxon>
        <taxon>Clostridia</taxon>
        <taxon>Lachnospirales</taxon>
        <taxon>Lachnospiraceae</taxon>
        <taxon>Sporofaciens</taxon>
    </lineage>
</organism>
<protein>
    <submittedName>
        <fullName evidence="8">FtsX-like permease family protein</fullName>
    </submittedName>
</protein>
<dbReference type="RefSeq" id="WP_159751380.1">
    <property type="nucleotide sequence ID" value="NZ_WUQX01000001.1"/>
</dbReference>
<dbReference type="PANTHER" id="PTHR46795:SF3">
    <property type="entry name" value="ABC TRANSPORTER PERMEASE"/>
    <property type="match status" value="1"/>
</dbReference>
<keyword evidence="2" id="KW-1003">Cell membrane</keyword>
<evidence type="ECO:0000256" key="6">
    <source>
        <dbReference type="SAM" id="Phobius"/>
    </source>
</evidence>
<gene>
    <name evidence="8" type="ORF">GN277_12725</name>
</gene>
<keyword evidence="5 6" id="KW-0472">Membrane</keyword>